<sequence>MLLAAAALVLPLAAASSGHVLFPTAADWWINDHSTPAYLVASFTPTLAQQYHVRINLTHASLDPPFDFSANAGPEGVDLGTLPAGVEKQWVVWARGSPYVGQGYALELEYSDGTVVRSGEFEIRPAGSAVTEAPSVGAPAATKAVLAAQVPAALAAQPPVILAAGVSSGESVPAPEASVAPAKASGAARVAALSPALALLAAAAYLL</sequence>
<dbReference type="EMBL" id="JBBXJM010000006">
    <property type="protein sequence ID" value="KAL1406464.1"/>
    <property type="molecule type" value="Genomic_DNA"/>
</dbReference>
<feature type="chain" id="PRO_5045478524" evidence="1">
    <location>
        <begin position="18"/>
        <end position="207"/>
    </location>
</feature>
<keyword evidence="1" id="KW-0732">Signal</keyword>
<evidence type="ECO:0000256" key="1">
    <source>
        <dbReference type="SAM" id="SignalP"/>
    </source>
</evidence>
<gene>
    <name evidence="2" type="ORF">Q8F55_008163</name>
</gene>
<name>A0ABR3PVK5_9TREE</name>
<evidence type="ECO:0000313" key="2">
    <source>
        <dbReference type="EMBL" id="KAL1406464.1"/>
    </source>
</evidence>
<comment type="caution">
    <text evidence="2">The sequence shown here is derived from an EMBL/GenBank/DDBJ whole genome shotgun (WGS) entry which is preliminary data.</text>
</comment>
<dbReference type="GeneID" id="95989206"/>
<dbReference type="Proteomes" id="UP001565368">
    <property type="component" value="Unassembled WGS sequence"/>
</dbReference>
<protein>
    <submittedName>
        <fullName evidence="2">Uncharacterized protein</fullName>
    </submittedName>
</protein>
<keyword evidence="3" id="KW-1185">Reference proteome</keyword>
<proteinExistence type="predicted"/>
<organism evidence="2 3">
    <name type="scientific">Vanrija albida</name>
    <dbReference type="NCBI Taxonomy" id="181172"/>
    <lineage>
        <taxon>Eukaryota</taxon>
        <taxon>Fungi</taxon>
        <taxon>Dikarya</taxon>
        <taxon>Basidiomycota</taxon>
        <taxon>Agaricomycotina</taxon>
        <taxon>Tremellomycetes</taxon>
        <taxon>Trichosporonales</taxon>
        <taxon>Trichosporonaceae</taxon>
        <taxon>Vanrija</taxon>
    </lineage>
</organism>
<accession>A0ABR3PVK5</accession>
<feature type="signal peptide" evidence="1">
    <location>
        <begin position="1"/>
        <end position="17"/>
    </location>
</feature>
<reference evidence="2 3" key="1">
    <citation type="submission" date="2023-08" db="EMBL/GenBank/DDBJ databases">
        <title>Annotated Genome Sequence of Vanrija albida AlHP1.</title>
        <authorList>
            <person name="Herzog R."/>
        </authorList>
    </citation>
    <scope>NUCLEOTIDE SEQUENCE [LARGE SCALE GENOMIC DNA]</scope>
    <source>
        <strain evidence="2 3">AlHP1</strain>
    </source>
</reference>
<evidence type="ECO:0000313" key="3">
    <source>
        <dbReference type="Proteomes" id="UP001565368"/>
    </source>
</evidence>
<dbReference type="RefSeq" id="XP_069206408.1">
    <property type="nucleotide sequence ID" value="XM_069356567.1"/>
</dbReference>